<comment type="caution">
    <text evidence="1">The sequence shown here is derived from an EMBL/GenBank/DDBJ whole genome shotgun (WGS) entry which is preliminary data.</text>
</comment>
<evidence type="ECO:0000313" key="1">
    <source>
        <dbReference type="EMBL" id="CAD8099957.1"/>
    </source>
</evidence>
<gene>
    <name evidence="1" type="ORF">PPRIM_AZ9-3.1.T1110052</name>
</gene>
<dbReference type="EMBL" id="CAJJDM010000114">
    <property type="protein sequence ID" value="CAD8099957.1"/>
    <property type="molecule type" value="Genomic_DNA"/>
</dbReference>
<accession>A0A8S1P9Q5</accession>
<dbReference type="AlphaFoldDB" id="A0A8S1P9Q5"/>
<dbReference type="Proteomes" id="UP000688137">
    <property type="component" value="Unassembled WGS sequence"/>
</dbReference>
<sequence>MSEPSKNYQIDDTNFFDYIDNKFRMFEKFELFTLISLGYLENEKETINTFQVRKYSNQRILKLVQLQYLSNQYLKQLFMITFDTKSKIMLWLYKWQSFQFKNALTLQLRYGNGKGNFRILIEESLKRKCNELKNKSCDETYEMGFFYRNLSFQMQLL</sequence>
<proteinExistence type="predicted"/>
<protein>
    <submittedName>
        <fullName evidence="1">Uncharacterized protein</fullName>
    </submittedName>
</protein>
<name>A0A8S1P9Q5_PARPR</name>
<evidence type="ECO:0000313" key="2">
    <source>
        <dbReference type="Proteomes" id="UP000688137"/>
    </source>
</evidence>
<keyword evidence="2" id="KW-1185">Reference proteome</keyword>
<organism evidence="1 2">
    <name type="scientific">Paramecium primaurelia</name>
    <dbReference type="NCBI Taxonomy" id="5886"/>
    <lineage>
        <taxon>Eukaryota</taxon>
        <taxon>Sar</taxon>
        <taxon>Alveolata</taxon>
        <taxon>Ciliophora</taxon>
        <taxon>Intramacronucleata</taxon>
        <taxon>Oligohymenophorea</taxon>
        <taxon>Peniculida</taxon>
        <taxon>Parameciidae</taxon>
        <taxon>Paramecium</taxon>
    </lineage>
</organism>
<reference evidence="1" key="1">
    <citation type="submission" date="2021-01" db="EMBL/GenBank/DDBJ databases">
        <authorList>
            <consortium name="Genoscope - CEA"/>
            <person name="William W."/>
        </authorList>
    </citation>
    <scope>NUCLEOTIDE SEQUENCE</scope>
</reference>